<evidence type="ECO:0000313" key="6">
    <source>
        <dbReference type="Proteomes" id="UP000216438"/>
    </source>
</evidence>
<dbReference type="InterPro" id="IPR050574">
    <property type="entry name" value="HPF/YfiA_ribosome-assoc"/>
</dbReference>
<reference evidence="5 6" key="2">
    <citation type="submission" date="2017-09" db="EMBL/GenBank/DDBJ databases">
        <title>The genome of whitefly Bemisia tabaci, a global crop pest, provides novel insights into virus transmission, host adaptation and insecticide resistance.</title>
        <authorList>
            <person name="Kaur N."/>
            <person name="Kliot A."/>
            <person name="Pinheiro P.V."/>
            <person name="Luan J."/>
            <person name="Zheng Y."/>
            <person name="Liu W."/>
            <person name="Sun H."/>
            <person name="Yang X."/>
            <person name="Xu Y."/>
            <person name="Luo Y."/>
            <person name="Kruse A."/>
            <person name="Fisher T.W."/>
            <person name="Nelson D.R."/>
            <person name="Elimelech M."/>
            <person name="MacCoss M."/>
            <person name="Johnson R."/>
            <person name="Cohen E."/>
            <person name="Hunter W.B."/>
            <person name="Brown J.K."/>
            <person name="Jander G."/>
            <person name="Cilia M."/>
            <person name="Douglas A.E."/>
            <person name="Ghanim M."/>
            <person name="Simmons A.M."/>
            <person name="Wintermantel W.M."/>
            <person name="Ling K.-S."/>
            <person name="Fei Z."/>
        </authorList>
    </citation>
    <scope>NUCLEOTIDE SEQUENCE [LARGE SCALE GENOMIC DNA]</scope>
    <source>
        <strain evidence="5 6">MEAM1</strain>
    </source>
</reference>
<evidence type="ECO:0000256" key="2">
    <source>
        <dbReference type="ARBA" id="ARBA00023016"/>
    </source>
</evidence>
<dbReference type="RefSeq" id="WP_016857745.1">
    <property type="nucleotide sequence ID" value="NZ_CP016303.1"/>
</dbReference>
<dbReference type="PANTHER" id="PTHR33231:SF3">
    <property type="entry name" value="RIBOSOME-ASSOCIATED INHIBITOR A"/>
    <property type="match status" value="1"/>
</dbReference>
<proteinExistence type="inferred from homology"/>
<feature type="compositionally biased region" description="Basic and acidic residues" evidence="4">
    <location>
        <begin position="89"/>
        <end position="111"/>
    </location>
</feature>
<dbReference type="InterPro" id="IPR003489">
    <property type="entry name" value="RHF/RaiA"/>
</dbReference>
<keyword evidence="1" id="KW-0810">Translation regulation</keyword>
<evidence type="ECO:0000256" key="4">
    <source>
        <dbReference type="SAM" id="MobiDB-lite"/>
    </source>
</evidence>
<feature type="region of interest" description="Disordered" evidence="4">
    <location>
        <begin position="89"/>
        <end position="119"/>
    </location>
</feature>
<dbReference type="EMBL" id="CP016303">
    <property type="protein sequence ID" value="ASX26494.1"/>
    <property type="molecule type" value="Genomic_DNA"/>
</dbReference>
<dbReference type="SUPFAM" id="SSF69754">
    <property type="entry name" value="Ribosome binding protein Y (YfiA homologue)"/>
    <property type="match status" value="1"/>
</dbReference>
<accession>A0A249DY73</accession>
<evidence type="ECO:0000256" key="3">
    <source>
        <dbReference type="ARBA" id="ARBA00038431"/>
    </source>
</evidence>
<dbReference type="AlphaFoldDB" id="A0A249DY73"/>
<dbReference type="CDD" id="cd00552">
    <property type="entry name" value="RaiA"/>
    <property type="match status" value="1"/>
</dbReference>
<dbReference type="GO" id="GO:0022627">
    <property type="term" value="C:cytosolic small ribosomal subunit"/>
    <property type="evidence" value="ECO:0007669"/>
    <property type="project" value="TreeGrafter"/>
</dbReference>
<evidence type="ECO:0000256" key="1">
    <source>
        <dbReference type="ARBA" id="ARBA00022845"/>
    </source>
</evidence>
<organism evidence="5 6">
    <name type="scientific">Candidatus Hamiltonella defensa</name>
    <name type="common">Bemisia tabaci</name>
    <dbReference type="NCBI Taxonomy" id="672795"/>
    <lineage>
        <taxon>Bacteria</taxon>
        <taxon>Pseudomonadati</taxon>
        <taxon>Pseudomonadota</taxon>
        <taxon>Gammaproteobacteria</taxon>
        <taxon>Enterobacterales</taxon>
        <taxon>Enterobacteriaceae</taxon>
        <taxon>aphid secondary symbionts</taxon>
        <taxon>Candidatus Williamhamiltonella</taxon>
    </lineage>
</organism>
<reference evidence="6" key="1">
    <citation type="submission" date="2016-06" db="EMBL/GenBank/DDBJ databases">
        <authorList>
            <person name="Chen W."/>
            <person name="Hasegawa D.K."/>
        </authorList>
    </citation>
    <scope>NUCLEOTIDE SEQUENCE [LARGE SCALE GENOMIC DNA]</scope>
    <source>
        <strain evidence="6">MEAM1</strain>
    </source>
</reference>
<dbReference type="InterPro" id="IPR036567">
    <property type="entry name" value="RHF-like"/>
</dbReference>
<evidence type="ECO:0000313" key="5">
    <source>
        <dbReference type="EMBL" id="ASX26494.1"/>
    </source>
</evidence>
<dbReference type="GO" id="GO:0045900">
    <property type="term" value="P:negative regulation of translational elongation"/>
    <property type="evidence" value="ECO:0007669"/>
    <property type="project" value="TreeGrafter"/>
</dbReference>
<sequence>MIVNITGKDIDITPSISERINERFKKLDKWKAQLIHARVVMNKARNGFKVDATIGVPHRSLFASAEDPDMYAAINEVFNKLERQLNKIQHKEESRRNIKNVKDIEYEGEGGKEEEEGEE</sequence>
<name>A0A249DY73_9ENTR</name>
<dbReference type="Proteomes" id="UP000216438">
    <property type="component" value="Chromosome"/>
</dbReference>
<keyword evidence="2" id="KW-0346">Stress response</keyword>
<dbReference type="Pfam" id="PF02482">
    <property type="entry name" value="Ribosomal_S30AE"/>
    <property type="match status" value="1"/>
</dbReference>
<protein>
    <submittedName>
        <fullName evidence="5">Ribosomal subunit interface protein</fullName>
    </submittedName>
</protein>
<dbReference type="GO" id="GO:0043024">
    <property type="term" value="F:ribosomal small subunit binding"/>
    <property type="evidence" value="ECO:0007669"/>
    <property type="project" value="TreeGrafter"/>
</dbReference>
<dbReference type="Gene3D" id="3.30.160.100">
    <property type="entry name" value="Ribosome hibernation promotion factor-like"/>
    <property type="match status" value="1"/>
</dbReference>
<gene>
    <name evidence="5" type="ORF">BA171_05380</name>
</gene>
<dbReference type="NCBIfam" id="TIGR00741">
    <property type="entry name" value="yfiA"/>
    <property type="match status" value="1"/>
</dbReference>
<comment type="similarity">
    <text evidence="3">Belongs to the HPF/YfiA ribosome-associated protein family. YfiA subfamily.</text>
</comment>
<dbReference type="OrthoDB" id="9795980at2"/>
<dbReference type="PANTHER" id="PTHR33231">
    <property type="entry name" value="30S RIBOSOMAL PROTEIN"/>
    <property type="match status" value="1"/>
</dbReference>